<evidence type="ECO:0000256" key="1">
    <source>
        <dbReference type="SAM" id="MobiDB-lite"/>
    </source>
</evidence>
<dbReference type="KEGG" id="lab:LA76x_3152"/>
<dbReference type="Proteomes" id="UP000060787">
    <property type="component" value="Chromosome"/>
</dbReference>
<feature type="region of interest" description="Disordered" evidence="1">
    <location>
        <begin position="1"/>
        <end position="40"/>
    </location>
</feature>
<dbReference type="KEGG" id="laq:GLA29479_35"/>
<protein>
    <submittedName>
        <fullName evidence="2">Uncharacterized protein</fullName>
    </submittedName>
</protein>
<evidence type="ECO:0000313" key="2">
    <source>
        <dbReference type="EMBL" id="ALN81280.1"/>
    </source>
</evidence>
<gene>
    <name evidence="2" type="ORF">LA76x_3152</name>
</gene>
<sequence length="60" mass="6807">MPFIEEVPCREGRSGASRDRAVTTSRRREGRSGASRDRAVAVSRRIFEARSRSNANSFRH</sequence>
<organism evidence="2 3">
    <name type="scientific">Lysobacter antibioticus</name>
    <dbReference type="NCBI Taxonomy" id="84531"/>
    <lineage>
        <taxon>Bacteria</taxon>
        <taxon>Pseudomonadati</taxon>
        <taxon>Pseudomonadota</taxon>
        <taxon>Gammaproteobacteria</taxon>
        <taxon>Lysobacterales</taxon>
        <taxon>Lysobacteraceae</taxon>
        <taxon>Lysobacter</taxon>
    </lineage>
</organism>
<evidence type="ECO:0000313" key="3">
    <source>
        <dbReference type="Proteomes" id="UP000060787"/>
    </source>
</evidence>
<proteinExistence type="predicted"/>
<dbReference type="PATRIC" id="fig|84531.7.peg.37"/>
<dbReference type="STRING" id="84531.LA76x_3152"/>
<dbReference type="EMBL" id="CP011129">
    <property type="protein sequence ID" value="ALN81280.1"/>
    <property type="molecule type" value="Genomic_DNA"/>
</dbReference>
<keyword evidence="3" id="KW-1185">Reference proteome</keyword>
<accession>A0A0S2DQ95</accession>
<name>A0A0S2DQ95_LYSAN</name>
<dbReference type="AlphaFoldDB" id="A0A0S2DQ95"/>
<reference evidence="2 3" key="1">
    <citation type="journal article" date="2015" name="BMC Genomics">
        <title>Comparative genomics and metabolic profiling of the genus Lysobacter.</title>
        <authorList>
            <person name="de Bruijn I."/>
            <person name="Cheng X."/>
            <person name="de Jager V."/>
            <person name="Exposito R.G."/>
            <person name="Watrous J."/>
            <person name="Patel N."/>
            <person name="Postma J."/>
            <person name="Dorrestein P.C."/>
            <person name="Kobayashi D."/>
            <person name="Raaijmakers J.M."/>
        </authorList>
    </citation>
    <scope>NUCLEOTIDE SEQUENCE [LARGE SCALE GENOMIC DNA]</scope>
    <source>
        <strain evidence="2 3">76</strain>
    </source>
</reference>
<feature type="compositionally biased region" description="Basic and acidic residues" evidence="1">
    <location>
        <begin position="7"/>
        <end position="40"/>
    </location>
</feature>